<name>A0AAW1XQ62_RUBAR</name>
<comment type="caution">
    <text evidence="1">The sequence shown here is derived from an EMBL/GenBank/DDBJ whole genome shotgun (WGS) entry which is preliminary data.</text>
</comment>
<dbReference type="Proteomes" id="UP001457282">
    <property type="component" value="Unassembled WGS sequence"/>
</dbReference>
<accession>A0AAW1XQ62</accession>
<keyword evidence="2" id="KW-1185">Reference proteome</keyword>
<dbReference type="AlphaFoldDB" id="A0AAW1XQ62"/>
<evidence type="ECO:0000313" key="2">
    <source>
        <dbReference type="Proteomes" id="UP001457282"/>
    </source>
</evidence>
<sequence>MENNPTNCFQKEINLVAGVKALGREGERWKLGQHRWVAAKIRLMDGVDEEEKIEDHRSSGAVEVLLHSNQAWEIQAHFKRASEFGNEIARVLEVGKHRYKRKLGGYKLLDLPLGEVMVWFMDWT</sequence>
<organism evidence="1 2">
    <name type="scientific">Rubus argutus</name>
    <name type="common">Southern blackberry</name>
    <dbReference type="NCBI Taxonomy" id="59490"/>
    <lineage>
        <taxon>Eukaryota</taxon>
        <taxon>Viridiplantae</taxon>
        <taxon>Streptophyta</taxon>
        <taxon>Embryophyta</taxon>
        <taxon>Tracheophyta</taxon>
        <taxon>Spermatophyta</taxon>
        <taxon>Magnoliopsida</taxon>
        <taxon>eudicotyledons</taxon>
        <taxon>Gunneridae</taxon>
        <taxon>Pentapetalae</taxon>
        <taxon>rosids</taxon>
        <taxon>fabids</taxon>
        <taxon>Rosales</taxon>
        <taxon>Rosaceae</taxon>
        <taxon>Rosoideae</taxon>
        <taxon>Rosoideae incertae sedis</taxon>
        <taxon>Rubus</taxon>
    </lineage>
</organism>
<gene>
    <name evidence="1" type="ORF">M0R45_014858</name>
</gene>
<reference evidence="1 2" key="1">
    <citation type="journal article" date="2023" name="G3 (Bethesda)">
        <title>A chromosome-length genome assembly and annotation of blackberry (Rubus argutus, cv. 'Hillquist').</title>
        <authorList>
            <person name="Bruna T."/>
            <person name="Aryal R."/>
            <person name="Dudchenko O."/>
            <person name="Sargent D.J."/>
            <person name="Mead D."/>
            <person name="Buti M."/>
            <person name="Cavallini A."/>
            <person name="Hytonen T."/>
            <person name="Andres J."/>
            <person name="Pham M."/>
            <person name="Weisz D."/>
            <person name="Mascagni F."/>
            <person name="Usai G."/>
            <person name="Natali L."/>
            <person name="Bassil N."/>
            <person name="Fernandez G.E."/>
            <person name="Lomsadze A."/>
            <person name="Armour M."/>
            <person name="Olukolu B."/>
            <person name="Poorten T."/>
            <person name="Britton C."/>
            <person name="Davik J."/>
            <person name="Ashrafi H."/>
            <person name="Aiden E.L."/>
            <person name="Borodovsky M."/>
            <person name="Worthington M."/>
        </authorList>
    </citation>
    <scope>NUCLEOTIDE SEQUENCE [LARGE SCALE GENOMIC DNA]</scope>
    <source>
        <strain evidence="1">PI 553951</strain>
    </source>
</reference>
<protein>
    <submittedName>
        <fullName evidence="1">Uncharacterized protein</fullName>
    </submittedName>
</protein>
<evidence type="ECO:0000313" key="1">
    <source>
        <dbReference type="EMBL" id="KAK9938099.1"/>
    </source>
</evidence>
<dbReference type="EMBL" id="JBEDUW010000003">
    <property type="protein sequence ID" value="KAK9938099.1"/>
    <property type="molecule type" value="Genomic_DNA"/>
</dbReference>
<proteinExistence type="predicted"/>